<organism evidence="1 2">
    <name type="scientific">Limisphaera ngatamarikiensis</name>
    <dbReference type="NCBI Taxonomy" id="1324935"/>
    <lineage>
        <taxon>Bacteria</taxon>
        <taxon>Pseudomonadati</taxon>
        <taxon>Verrucomicrobiota</taxon>
        <taxon>Verrucomicrobiia</taxon>
        <taxon>Limisphaerales</taxon>
        <taxon>Limisphaeraceae</taxon>
        <taxon>Limisphaera</taxon>
    </lineage>
</organism>
<protein>
    <submittedName>
        <fullName evidence="1">Glycosyltransferase family 4 protein</fullName>
    </submittedName>
</protein>
<dbReference type="AlphaFoldDB" id="A0A6M1RK12"/>
<dbReference type="Proteomes" id="UP000477311">
    <property type="component" value="Unassembled WGS sequence"/>
</dbReference>
<proteinExistence type="predicted"/>
<name>A0A6M1RK12_9BACT</name>
<keyword evidence="1" id="KW-0808">Transferase</keyword>
<reference evidence="1 2" key="1">
    <citation type="submission" date="2020-02" db="EMBL/GenBank/DDBJ databases">
        <title>Draft genome sequence of Limisphaera ngatamarikiensis NGM72.4T, a thermophilic Verrucomicrobia grouped in subdivision 3.</title>
        <authorList>
            <person name="Carere C.R."/>
            <person name="Steen J."/>
            <person name="Hugenholtz P."/>
            <person name="Stott M.B."/>
        </authorList>
    </citation>
    <scope>NUCLEOTIDE SEQUENCE [LARGE SCALE GENOMIC DNA]</scope>
    <source>
        <strain evidence="1 2">NGM72.4</strain>
    </source>
</reference>
<dbReference type="GO" id="GO:0016740">
    <property type="term" value="F:transferase activity"/>
    <property type="evidence" value="ECO:0007669"/>
    <property type="project" value="UniProtKB-KW"/>
</dbReference>
<evidence type="ECO:0000313" key="2">
    <source>
        <dbReference type="Proteomes" id="UP000477311"/>
    </source>
</evidence>
<accession>A0A6M1RK12</accession>
<gene>
    <name evidence="1" type="ORF">G4L39_11885</name>
</gene>
<sequence>MLTHTFPPSAHPNAKRPFYVVRHALAEGWEVEVWTSPWGVLSPDAECLNHPRLTIRRFEDPVLRWQQRLRPHPRLLRWWAYLTGGLMFPDACAGWARKVLGALAGAPPADRTLAYVLPASLLMAGRLGRGVDRTWVFDYQEPVSPQQLRVQRRSPLQRLWRRRLAALERDTLHQVGRVLFTAAANQRAYVAMGLAPAARTAHVPYFYDTGVFDRPAPPPRQGFEVVYFGTFDWRGARSPRTFLEALAGFLRRHPEARAETRFRFHGQWPPQCDEQVRALGLEDILVRGPVLDHDRYLEEVRISPILLLVISPLHDLYMPSKIVDYLGARRPILALVPPGSEMHQLLVAAGQGSHCCDPMEAAAVVAVLERMWSAYRAGALEAPRGEIRFWSSEVQLPVYLEHLRAAPMEPAPAHGLRT</sequence>
<keyword evidence="2" id="KW-1185">Reference proteome</keyword>
<dbReference type="SUPFAM" id="SSF53756">
    <property type="entry name" value="UDP-Glycosyltransferase/glycogen phosphorylase"/>
    <property type="match status" value="1"/>
</dbReference>
<comment type="caution">
    <text evidence="1">The sequence shown here is derived from an EMBL/GenBank/DDBJ whole genome shotgun (WGS) entry which is preliminary data.</text>
</comment>
<dbReference type="EMBL" id="JAAKYA010000079">
    <property type="protein sequence ID" value="NGO40086.1"/>
    <property type="molecule type" value="Genomic_DNA"/>
</dbReference>
<evidence type="ECO:0000313" key="1">
    <source>
        <dbReference type="EMBL" id="NGO40086.1"/>
    </source>
</evidence>